<organism evidence="1 2">
    <name type="scientific">Trichuris muris</name>
    <name type="common">Mouse whipworm</name>
    <dbReference type="NCBI Taxonomy" id="70415"/>
    <lineage>
        <taxon>Eukaryota</taxon>
        <taxon>Metazoa</taxon>
        <taxon>Ecdysozoa</taxon>
        <taxon>Nematoda</taxon>
        <taxon>Enoplea</taxon>
        <taxon>Dorylaimia</taxon>
        <taxon>Trichinellida</taxon>
        <taxon>Trichuridae</taxon>
        <taxon>Trichuris</taxon>
    </lineage>
</organism>
<dbReference type="WBParaSite" id="TMUE_3000014773.1">
    <property type="protein sequence ID" value="TMUE_3000014773.1"/>
    <property type="gene ID" value="WBGene00302319"/>
</dbReference>
<protein>
    <submittedName>
        <fullName evidence="2">CCHC-type domain-containing protein</fullName>
    </submittedName>
</protein>
<dbReference type="SUPFAM" id="SSF57756">
    <property type="entry name" value="Retrovirus zinc finger-like domains"/>
    <property type="match status" value="1"/>
</dbReference>
<sequence>MAKLYGSQVLLMRERANFFKVRQEEHQTAMEFANQLKHAAANCDFDNFHLEAALIVQFVNGMSNEHCKRKLLAREKDVTLEDSVTFIRIDEEVRSSQDKSAAKETGICRVSQKEYCSEQIATMKRKCTCCGKGGHFQGCCVFKKATCFNCRIVGHLARMCCKPPSGRQNKTGRLSRAVIPNLFGARDPFHC</sequence>
<accession>A0A5S6R5R4</accession>
<evidence type="ECO:0000313" key="1">
    <source>
        <dbReference type="Proteomes" id="UP000046395"/>
    </source>
</evidence>
<dbReference type="STRING" id="70415.A0A5S6R5R4"/>
<dbReference type="InterPro" id="IPR036875">
    <property type="entry name" value="Znf_CCHC_sf"/>
</dbReference>
<dbReference type="GO" id="GO:0008270">
    <property type="term" value="F:zinc ion binding"/>
    <property type="evidence" value="ECO:0007669"/>
    <property type="project" value="InterPro"/>
</dbReference>
<keyword evidence="1" id="KW-1185">Reference proteome</keyword>
<proteinExistence type="predicted"/>
<reference evidence="2" key="1">
    <citation type="submission" date="2019-12" db="UniProtKB">
        <authorList>
            <consortium name="WormBaseParasite"/>
        </authorList>
    </citation>
    <scope>IDENTIFICATION</scope>
</reference>
<evidence type="ECO:0000313" key="2">
    <source>
        <dbReference type="WBParaSite" id="TMUE_3000014773.1"/>
    </source>
</evidence>
<dbReference type="Gene3D" id="4.10.60.10">
    <property type="entry name" value="Zinc finger, CCHC-type"/>
    <property type="match status" value="1"/>
</dbReference>
<dbReference type="AlphaFoldDB" id="A0A5S6R5R4"/>
<dbReference type="Proteomes" id="UP000046395">
    <property type="component" value="Unassembled WGS sequence"/>
</dbReference>
<dbReference type="GO" id="GO:0003676">
    <property type="term" value="F:nucleic acid binding"/>
    <property type="evidence" value="ECO:0007669"/>
    <property type="project" value="InterPro"/>
</dbReference>
<name>A0A5S6R5R4_TRIMR</name>